<evidence type="ECO:0000256" key="6">
    <source>
        <dbReference type="ARBA" id="ARBA00022741"/>
    </source>
</evidence>
<sequence length="240" mass="26425">MLQLSSITKSFHGTEVLKGIDLTINQGEIFGLIGLSGAGKSTALRTINLLERPTTGKVLLNNEDLMAKSENDLRKSRQKIGMIFQHFNLLTNKTVADNVAFPLKLAGWNKNDIDARVKECLTTVGLFEKAGSYPNQLSGGQKQRVAIARGIANHPELLLADEPTSALDPITKIEVINYLQKINKELGITIIIATHDMSIVKRLCNRVALMKDGLVHEKLDVLNSEIHPTTEFGKTFLEIA</sequence>
<evidence type="ECO:0000256" key="4">
    <source>
        <dbReference type="ARBA" id="ARBA00022448"/>
    </source>
</evidence>
<dbReference type="PROSITE" id="PS50893">
    <property type="entry name" value="ABC_TRANSPORTER_2"/>
    <property type="match status" value="1"/>
</dbReference>
<dbReference type="InterPro" id="IPR017871">
    <property type="entry name" value="ABC_transporter-like_CS"/>
</dbReference>
<dbReference type="RefSeq" id="WP_321389761.1">
    <property type="nucleotide sequence ID" value="NZ_CP139487.1"/>
</dbReference>
<evidence type="ECO:0000256" key="1">
    <source>
        <dbReference type="ARBA" id="ARBA00002579"/>
    </source>
</evidence>
<keyword evidence="6" id="KW-0547">Nucleotide-binding</keyword>
<dbReference type="PANTHER" id="PTHR43166:SF30">
    <property type="entry name" value="METHIONINE IMPORT ATP-BINDING PROTEIN METN"/>
    <property type="match status" value="1"/>
</dbReference>
<evidence type="ECO:0000256" key="5">
    <source>
        <dbReference type="ARBA" id="ARBA00022475"/>
    </source>
</evidence>
<keyword evidence="9" id="KW-0029">Amino-acid transport</keyword>
<feature type="domain" description="ABC transporter" evidence="11">
    <location>
        <begin position="2"/>
        <end position="237"/>
    </location>
</feature>
<gene>
    <name evidence="12" type="ORF">SOO65_11455</name>
</gene>
<keyword evidence="8" id="KW-1278">Translocase</keyword>
<evidence type="ECO:0000313" key="13">
    <source>
        <dbReference type="Proteomes" id="UP001324634"/>
    </source>
</evidence>
<dbReference type="KEGG" id="psti:SOO65_11455"/>
<evidence type="ECO:0000256" key="3">
    <source>
        <dbReference type="ARBA" id="ARBA00020019"/>
    </source>
</evidence>
<dbReference type="Proteomes" id="UP001324634">
    <property type="component" value="Chromosome"/>
</dbReference>
<keyword evidence="4" id="KW-0813">Transport</keyword>
<evidence type="ECO:0000256" key="2">
    <source>
        <dbReference type="ARBA" id="ARBA00005417"/>
    </source>
</evidence>
<dbReference type="InterPro" id="IPR003439">
    <property type="entry name" value="ABC_transporter-like_ATP-bd"/>
</dbReference>
<keyword evidence="7 12" id="KW-0067">ATP-binding</keyword>
<keyword evidence="5" id="KW-1003">Cell membrane</keyword>
<keyword evidence="10" id="KW-0472">Membrane</keyword>
<dbReference type="InterPro" id="IPR050086">
    <property type="entry name" value="MetN_ABC_transporter-like"/>
</dbReference>
<dbReference type="GO" id="GO:0016887">
    <property type="term" value="F:ATP hydrolysis activity"/>
    <property type="evidence" value="ECO:0007669"/>
    <property type="project" value="InterPro"/>
</dbReference>
<dbReference type="GO" id="GO:0006865">
    <property type="term" value="P:amino acid transport"/>
    <property type="evidence" value="ECO:0007669"/>
    <property type="project" value="UniProtKB-KW"/>
</dbReference>
<proteinExistence type="inferred from homology"/>
<dbReference type="SUPFAM" id="SSF52540">
    <property type="entry name" value="P-loop containing nucleoside triphosphate hydrolases"/>
    <property type="match status" value="1"/>
</dbReference>
<protein>
    <recommendedName>
        <fullName evidence="3">Cell division ATP-binding protein FtsE</fullName>
    </recommendedName>
</protein>
<dbReference type="Pfam" id="PF00005">
    <property type="entry name" value="ABC_tran"/>
    <property type="match status" value="1"/>
</dbReference>
<comment type="function">
    <text evidence="1">Part of the ABC transporter FtsEX involved in cellular division. Important for assembly or stability of the septal ring.</text>
</comment>
<dbReference type="InterPro" id="IPR027417">
    <property type="entry name" value="P-loop_NTPase"/>
</dbReference>
<dbReference type="PROSITE" id="PS00211">
    <property type="entry name" value="ABC_TRANSPORTER_1"/>
    <property type="match status" value="1"/>
</dbReference>
<dbReference type="AlphaFoldDB" id="A0AAX4HJ98"/>
<dbReference type="PANTHER" id="PTHR43166">
    <property type="entry name" value="AMINO ACID IMPORT ATP-BINDING PROTEIN"/>
    <property type="match status" value="1"/>
</dbReference>
<evidence type="ECO:0000256" key="7">
    <source>
        <dbReference type="ARBA" id="ARBA00022840"/>
    </source>
</evidence>
<evidence type="ECO:0000256" key="8">
    <source>
        <dbReference type="ARBA" id="ARBA00022967"/>
    </source>
</evidence>
<dbReference type="SMART" id="SM00382">
    <property type="entry name" value="AAA"/>
    <property type="match status" value="1"/>
</dbReference>
<organism evidence="12 13">
    <name type="scientific">Peredibacter starrii</name>
    <dbReference type="NCBI Taxonomy" id="28202"/>
    <lineage>
        <taxon>Bacteria</taxon>
        <taxon>Pseudomonadati</taxon>
        <taxon>Bdellovibrionota</taxon>
        <taxon>Bacteriovoracia</taxon>
        <taxon>Bacteriovoracales</taxon>
        <taxon>Bacteriovoracaceae</taxon>
        <taxon>Peredibacter</taxon>
    </lineage>
</organism>
<evidence type="ECO:0000256" key="9">
    <source>
        <dbReference type="ARBA" id="ARBA00022970"/>
    </source>
</evidence>
<name>A0AAX4HJ98_9BACT</name>
<evidence type="ECO:0000256" key="10">
    <source>
        <dbReference type="ARBA" id="ARBA00023136"/>
    </source>
</evidence>
<comment type="similarity">
    <text evidence="2">Belongs to the ABC transporter superfamily.</text>
</comment>
<dbReference type="EMBL" id="CP139487">
    <property type="protein sequence ID" value="WPU63301.1"/>
    <property type="molecule type" value="Genomic_DNA"/>
</dbReference>
<dbReference type="Gene3D" id="3.40.50.300">
    <property type="entry name" value="P-loop containing nucleotide triphosphate hydrolases"/>
    <property type="match status" value="1"/>
</dbReference>
<dbReference type="InterPro" id="IPR003593">
    <property type="entry name" value="AAA+_ATPase"/>
</dbReference>
<keyword evidence="13" id="KW-1185">Reference proteome</keyword>
<accession>A0AAX4HJ98</accession>
<reference evidence="12 13" key="1">
    <citation type="submission" date="2023-11" db="EMBL/GenBank/DDBJ databases">
        <title>Peredibacter starrii A3.12.</title>
        <authorList>
            <person name="Mitchell R.J."/>
        </authorList>
    </citation>
    <scope>NUCLEOTIDE SEQUENCE [LARGE SCALE GENOMIC DNA]</scope>
    <source>
        <strain evidence="12 13">A3.12</strain>
    </source>
</reference>
<dbReference type="FunFam" id="3.40.50.300:FF:000056">
    <property type="entry name" value="Cell division ATP-binding protein FtsE"/>
    <property type="match status" value="1"/>
</dbReference>
<dbReference type="GO" id="GO:0005524">
    <property type="term" value="F:ATP binding"/>
    <property type="evidence" value="ECO:0007669"/>
    <property type="project" value="UniProtKB-KW"/>
</dbReference>
<dbReference type="GO" id="GO:0005886">
    <property type="term" value="C:plasma membrane"/>
    <property type="evidence" value="ECO:0007669"/>
    <property type="project" value="UniProtKB-ARBA"/>
</dbReference>
<evidence type="ECO:0000313" key="12">
    <source>
        <dbReference type="EMBL" id="WPU63301.1"/>
    </source>
</evidence>
<evidence type="ECO:0000259" key="11">
    <source>
        <dbReference type="PROSITE" id="PS50893"/>
    </source>
</evidence>